<dbReference type="SMART" id="SM00248">
    <property type="entry name" value="ANK"/>
    <property type="match status" value="3"/>
</dbReference>
<evidence type="ECO:0000256" key="2">
    <source>
        <dbReference type="ARBA" id="ARBA00023043"/>
    </source>
</evidence>
<protein>
    <submittedName>
        <fullName evidence="4">Uncharacterized protein</fullName>
    </submittedName>
</protein>
<dbReference type="PRINTS" id="PR01415">
    <property type="entry name" value="ANKYRIN"/>
</dbReference>
<dbReference type="Proteomes" id="UP000243217">
    <property type="component" value="Unassembled WGS sequence"/>
</dbReference>
<dbReference type="PANTHER" id="PTHR24171">
    <property type="entry name" value="ANKYRIN REPEAT DOMAIN-CONTAINING PROTEIN 39-RELATED"/>
    <property type="match status" value="1"/>
</dbReference>
<comment type="caution">
    <text evidence="4">The sequence shown here is derived from an EMBL/GenBank/DDBJ whole genome shotgun (WGS) entry which is preliminary data.</text>
</comment>
<dbReference type="PROSITE" id="PS50088">
    <property type="entry name" value="ANK_REPEAT"/>
    <property type="match status" value="3"/>
</dbReference>
<sequence>MGSSEECPCRRSLLRKSIFTAAQDGDLKHVQAFFECSKAHLHVDFTDDFGYTSLHYAAQWNRTLVVEYLLKKGATVDSRVCGATALHRAAFRGSKACVELLVAYGADVNLPDESFGDQKTALHKAASQGHEEIVQLMIKAGADMTLKDAFGLGYDECIPQTIDDRSKRNICQEDDAIVLKEDATLGVRCSRCQQVCIVIVRNHCCRLVECEACYDKGLPCPICGTVSIPATSIDVEPAIPIQTTMPTHTKVTNRSSTKPIVGLLNIKKRKETIKST</sequence>
<dbReference type="STRING" id="74557.A0A1V9ZZ72"/>
<accession>A0A1V9ZZ72</accession>
<proteinExistence type="predicted"/>
<evidence type="ECO:0000313" key="5">
    <source>
        <dbReference type="Proteomes" id="UP000243217"/>
    </source>
</evidence>
<evidence type="ECO:0000313" key="4">
    <source>
        <dbReference type="EMBL" id="OQS03241.1"/>
    </source>
</evidence>
<dbReference type="InterPro" id="IPR002110">
    <property type="entry name" value="Ankyrin_rpt"/>
</dbReference>
<dbReference type="EMBL" id="JNBS01000951">
    <property type="protein sequence ID" value="OQS03241.1"/>
    <property type="molecule type" value="Genomic_DNA"/>
</dbReference>
<gene>
    <name evidence="4" type="ORF">THRCLA_04459</name>
</gene>
<keyword evidence="5" id="KW-1185">Reference proteome</keyword>
<reference evidence="4 5" key="1">
    <citation type="journal article" date="2014" name="Genome Biol. Evol.">
        <title>The secreted proteins of Achlya hypogyna and Thraustotheca clavata identify the ancestral oomycete secretome and reveal gene acquisitions by horizontal gene transfer.</title>
        <authorList>
            <person name="Misner I."/>
            <person name="Blouin N."/>
            <person name="Leonard G."/>
            <person name="Richards T.A."/>
            <person name="Lane C.E."/>
        </authorList>
    </citation>
    <scope>NUCLEOTIDE SEQUENCE [LARGE SCALE GENOMIC DNA]</scope>
    <source>
        <strain evidence="4 5">ATCC 34112</strain>
    </source>
</reference>
<dbReference type="OrthoDB" id="75812at2759"/>
<dbReference type="InterPro" id="IPR036770">
    <property type="entry name" value="Ankyrin_rpt-contain_sf"/>
</dbReference>
<dbReference type="SUPFAM" id="SSF48403">
    <property type="entry name" value="Ankyrin repeat"/>
    <property type="match status" value="1"/>
</dbReference>
<dbReference type="AlphaFoldDB" id="A0A1V9ZZ72"/>
<organism evidence="4 5">
    <name type="scientific">Thraustotheca clavata</name>
    <dbReference type="NCBI Taxonomy" id="74557"/>
    <lineage>
        <taxon>Eukaryota</taxon>
        <taxon>Sar</taxon>
        <taxon>Stramenopiles</taxon>
        <taxon>Oomycota</taxon>
        <taxon>Saprolegniomycetes</taxon>
        <taxon>Saprolegniales</taxon>
        <taxon>Achlyaceae</taxon>
        <taxon>Thraustotheca</taxon>
    </lineage>
</organism>
<evidence type="ECO:0000256" key="3">
    <source>
        <dbReference type="PROSITE-ProRule" id="PRU00023"/>
    </source>
</evidence>
<feature type="repeat" description="ANK" evidence="3">
    <location>
        <begin position="49"/>
        <end position="81"/>
    </location>
</feature>
<dbReference type="Gene3D" id="1.25.40.20">
    <property type="entry name" value="Ankyrin repeat-containing domain"/>
    <property type="match status" value="1"/>
</dbReference>
<feature type="repeat" description="ANK" evidence="3">
    <location>
        <begin position="117"/>
        <end position="149"/>
    </location>
</feature>
<keyword evidence="2 3" id="KW-0040">ANK repeat</keyword>
<dbReference type="Pfam" id="PF12796">
    <property type="entry name" value="Ank_2"/>
    <property type="match status" value="1"/>
</dbReference>
<name>A0A1V9ZZ72_9STRA</name>
<evidence type="ECO:0000256" key="1">
    <source>
        <dbReference type="ARBA" id="ARBA00022737"/>
    </source>
</evidence>
<dbReference type="Pfam" id="PF00023">
    <property type="entry name" value="Ank"/>
    <property type="match status" value="1"/>
</dbReference>
<dbReference type="PROSITE" id="PS50297">
    <property type="entry name" value="ANK_REP_REGION"/>
    <property type="match status" value="3"/>
</dbReference>
<keyword evidence="1" id="KW-0677">Repeat</keyword>
<feature type="repeat" description="ANK" evidence="3">
    <location>
        <begin position="81"/>
        <end position="113"/>
    </location>
</feature>
<dbReference type="PANTHER" id="PTHR24171:SF9">
    <property type="entry name" value="ANKYRIN REPEAT DOMAIN-CONTAINING PROTEIN 39"/>
    <property type="match status" value="1"/>
</dbReference>